<dbReference type="Gene3D" id="2.40.330.10">
    <property type="entry name" value="DNA-binding pseudobarrel domain"/>
    <property type="match status" value="1"/>
</dbReference>
<evidence type="ECO:0000256" key="4">
    <source>
        <dbReference type="ARBA" id="ARBA00023163"/>
    </source>
</evidence>
<dbReference type="EMBL" id="CACVBM020000777">
    <property type="protein sequence ID" value="CAA7023213.1"/>
    <property type="molecule type" value="Genomic_DNA"/>
</dbReference>
<dbReference type="InterPro" id="IPR051442">
    <property type="entry name" value="B3_domain"/>
</dbReference>
<reference evidence="6 8" key="1">
    <citation type="submission" date="2020-01" db="EMBL/GenBank/DDBJ databases">
        <authorList>
            <person name="Mishra B."/>
        </authorList>
    </citation>
    <scope>NUCLEOTIDE SEQUENCE [LARGE SCALE GENOMIC DNA]</scope>
</reference>
<keyword evidence="8" id="KW-1185">Reference proteome</keyword>
<sequence length="137" mass="15782">MDQGEDMDQREETKLSLSQYDPWVIKKKLTDSDTSVNAKLYLPRQGLEGSIIPLMRQPMVLQMGMANGVEVKVHVIEEGNEADDYTWRLVKSNDGVYYLKGGWGVFAKDKAYQTGDVIGLMWDQSYERFLLHKIVQY</sequence>
<dbReference type="GO" id="GO:0005634">
    <property type="term" value="C:nucleus"/>
    <property type="evidence" value="ECO:0007669"/>
    <property type="project" value="UniProtKB-SubCell"/>
</dbReference>
<dbReference type="GO" id="GO:0003677">
    <property type="term" value="F:DNA binding"/>
    <property type="evidence" value="ECO:0007669"/>
    <property type="project" value="UniProtKB-KW"/>
</dbReference>
<organism evidence="6 8">
    <name type="scientific">Microthlaspi erraticum</name>
    <dbReference type="NCBI Taxonomy" id="1685480"/>
    <lineage>
        <taxon>Eukaryota</taxon>
        <taxon>Viridiplantae</taxon>
        <taxon>Streptophyta</taxon>
        <taxon>Embryophyta</taxon>
        <taxon>Tracheophyta</taxon>
        <taxon>Spermatophyta</taxon>
        <taxon>Magnoliopsida</taxon>
        <taxon>eudicotyledons</taxon>
        <taxon>Gunneridae</taxon>
        <taxon>Pentapetalae</taxon>
        <taxon>rosids</taxon>
        <taxon>malvids</taxon>
        <taxon>Brassicales</taxon>
        <taxon>Brassicaceae</taxon>
        <taxon>Coluteocarpeae</taxon>
        <taxon>Microthlaspi</taxon>
    </lineage>
</organism>
<keyword evidence="5" id="KW-0539">Nucleus</keyword>
<dbReference type="PANTHER" id="PTHR34269:SF17">
    <property type="entry name" value="B3 DOMAIN PROTEIN"/>
    <property type="match status" value="1"/>
</dbReference>
<keyword evidence="4" id="KW-0804">Transcription</keyword>
<gene>
    <name evidence="6" type="ORF">MERR_LOCUS10441</name>
    <name evidence="7" type="ORF">MERR_LOCUS10448</name>
</gene>
<evidence type="ECO:0000313" key="7">
    <source>
        <dbReference type="EMBL" id="CAA7023213.1"/>
    </source>
</evidence>
<evidence type="ECO:0000256" key="3">
    <source>
        <dbReference type="ARBA" id="ARBA00023125"/>
    </source>
</evidence>
<evidence type="ECO:0000256" key="1">
    <source>
        <dbReference type="ARBA" id="ARBA00004123"/>
    </source>
</evidence>
<protein>
    <submittedName>
        <fullName evidence="6">Uncharacterized protein</fullName>
    </submittedName>
</protein>
<evidence type="ECO:0000313" key="6">
    <source>
        <dbReference type="EMBL" id="CAA7023206.1"/>
    </source>
</evidence>
<dbReference type="EMBL" id="CACVBM020000777">
    <property type="protein sequence ID" value="CAA7023206.1"/>
    <property type="molecule type" value="Genomic_DNA"/>
</dbReference>
<proteinExistence type="predicted"/>
<evidence type="ECO:0000256" key="2">
    <source>
        <dbReference type="ARBA" id="ARBA00023015"/>
    </source>
</evidence>
<dbReference type="CDD" id="cd10017">
    <property type="entry name" value="B3_DNA"/>
    <property type="match status" value="1"/>
</dbReference>
<dbReference type="PANTHER" id="PTHR34269">
    <property type="entry name" value="TRANSCRIPTION FACTOR B3-DOMAIN FAMILY-RELATED"/>
    <property type="match status" value="1"/>
</dbReference>
<dbReference type="Proteomes" id="UP000467841">
    <property type="component" value="Unassembled WGS sequence"/>
</dbReference>
<keyword evidence="3" id="KW-0238">DNA-binding</keyword>
<dbReference type="InterPro" id="IPR015300">
    <property type="entry name" value="DNA-bd_pseudobarrel_sf"/>
</dbReference>
<dbReference type="InterPro" id="IPR003340">
    <property type="entry name" value="B3_DNA-bd"/>
</dbReference>
<evidence type="ECO:0000313" key="8">
    <source>
        <dbReference type="Proteomes" id="UP000467841"/>
    </source>
</evidence>
<dbReference type="SUPFAM" id="SSF101936">
    <property type="entry name" value="DNA-binding pseudobarrel domain"/>
    <property type="match status" value="1"/>
</dbReference>
<keyword evidence="2" id="KW-0805">Transcription regulation</keyword>
<comment type="subcellular location">
    <subcellularLocation>
        <location evidence="1">Nucleus</location>
    </subcellularLocation>
</comment>
<evidence type="ECO:0000256" key="5">
    <source>
        <dbReference type="ARBA" id="ARBA00023242"/>
    </source>
</evidence>
<name>A0A6D2IAR5_9BRAS</name>
<dbReference type="AlphaFoldDB" id="A0A6D2IAR5"/>
<accession>A0A6D2IAR5</accession>
<dbReference type="OrthoDB" id="1034632at2759"/>